<comment type="caution">
    <text evidence="1">The sequence shown here is derived from an EMBL/GenBank/DDBJ whole genome shotgun (WGS) entry which is preliminary data.</text>
</comment>
<protein>
    <submittedName>
        <fullName evidence="1">Uncharacterized protein</fullName>
    </submittedName>
</protein>
<gene>
    <name evidence="1" type="ORF">C943_01729</name>
</gene>
<dbReference type="InParanoid" id="M7XAS0"/>
<sequence length="39" mass="4556">MLKFCDERLQFSQKTLARAFDSCIFNGKSISLFSIRILK</sequence>
<evidence type="ECO:0000313" key="1">
    <source>
        <dbReference type="EMBL" id="EMS31994.1"/>
    </source>
</evidence>
<dbReference type="Proteomes" id="UP000010953">
    <property type="component" value="Unassembled WGS sequence"/>
</dbReference>
<accession>M7XAS0</accession>
<dbReference type="AlphaFoldDB" id="M7XAS0"/>
<organism evidence="1 2">
    <name type="scientific">Mariniradius saccharolyticus AK6</name>
    <dbReference type="NCBI Taxonomy" id="1239962"/>
    <lineage>
        <taxon>Bacteria</taxon>
        <taxon>Pseudomonadati</taxon>
        <taxon>Bacteroidota</taxon>
        <taxon>Cytophagia</taxon>
        <taxon>Cytophagales</taxon>
        <taxon>Cyclobacteriaceae</taxon>
        <taxon>Mariniradius</taxon>
    </lineage>
</organism>
<proteinExistence type="predicted"/>
<dbReference type="EMBL" id="AMZY02000016">
    <property type="protein sequence ID" value="EMS31994.1"/>
    <property type="molecule type" value="Genomic_DNA"/>
</dbReference>
<evidence type="ECO:0000313" key="2">
    <source>
        <dbReference type="Proteomes" id="UP000010953"/>
    </source>
</evidence>
<name>M7XAS0_9BACT</name>
<reference evidence="1" key="1">
    <citation type="submission" date="2013-01" db="EMBL/GenBank/DDBJ databases">
        <title>Genome assembly of Mariniradius saccharolyticus AK6.</title>
        <authorList>
            <person name="Vaidya B."/>
            <person name="Khatri I."/>
            <person name="Tanuku N.R.S."/>
            <person name="Subramanian S."/>
            <person name="Pinnaka A."/>
        </authorList>
    </citation>
    <scope>NUCLEOTIDE SEQUENCE [LARGE SCALE GENOMIC DNA]</scope>
    <source>
        <strain evidence="1">AK6</strain>
    </source>
</reference>
<keyword evidence="2" id="KW-1185">Reference proteome</keyword>
<dbReference type="STRING" id="1239962.C943_01729"/>